<dbReference type="GO" id="GO:0007265">
    <property type="term" value="P:Ras protein signal transduction"/>
    <property type="evidence" value="ECO:0007669"/>
    <property type="project" value="TreeGrafter"/>
</dbReference>
<dbReference type="RefSeq" id="XP_007866743.1">
    <property type="nucleotide sequence ID" value="XM_007868552.1"/>
</dbReference>
<reference evidence="6 7" key="1">
    <citation type="journal article" date="2012" name="Science">
        <title>The Paleozoic origin of enzymatic lignin decomposition reconstructed from 31 fungal genomes.</title>
        <authorList>
            <person name="Floudas D."/>
            <person name="Binder M."/>
            <person name="Riley R."/>
            <person name="Barry K."/>
            <person name="Blanchette R.A."/>
            <person name="Henrissat B."/>
            <person name="Martinez A.T."/>
            <person name="Otillar R."/>
            <person name="Spatafora J.W."/>
            <person name="Yadav J.S."/>
            <person name="Aerts A."/>
            <person name="Benoit I."/>
            <person name="Boyd A."/>
            <person name="Carlson A."/>
            <person name="Copeland A."/>
            <person name="Coutinho P.M."/>
            <person name="de Vries R.P."/>
            <person name="Ferreira P."/>
            <person name="Findley K."/>
            <person name="Foster B."/>
            <person name="Gaskell J."/>
            <person name="Glotzer D."/>
            <person name="Gorecki P."/>
            <person name="Heitman J."/>
            <person name="Hesse C."/>
            <person name="Hori C."/>
            <person name="Igarashi K."/>
            <person name="Jurgens J.A."/>
            <person name="Kallen N."/>
            <person name="Kersten P."/>
            <person name="Kohler A."/>
            <person name="Kuees U."/>
            <person name="Kumar T.K.A."/>
            <person name="Kuo A."/>
            <person name="LaButti K."/>
            <person name="Larrondo L.F."/>
            <person name="Lindquist E."/>
            <person name="Ling A."/>
            <person name="Lombard V."/>
            <person name="Lucas S."/>
            <person name="Lundell T."/>
            <person name="Martin R."/>
            <person name="McLaughlin D.J."/>
            <person name="Morgenstern I."/>
            <person name="Morin E."/>
            <person name="Murat C."/>
            <person name="Nagy L.G."/>
            <person name="Nolan M."/>
            <person name="Ohm R.A."/>
            <person name="Patyshakuliyeva A."/>
            <person name="Rokas A."/>
            <person name="Ruiz-Duenas F.J."/>
            <person name="Sabat G."/>
            <person name="Salamov A."/>
            <person name="Samejima M."/>
            <person name="Schmutz J."/>
            <person name="Slot J.C."/>
            <person name="St John F."/>
            <person name="Stenlid J."/>
            <person name="Sun H."/>
            <person name="Sun S."/>
            <person name="Syed K."/>
            <person name="Tsang A."/>
            <person name="Wiebenga A."/>
            <person name="Young D."/>
            <person name="Pisabarro A."/>
            <person name="Eastwood D.C."/>
            <person name="Martin F."/>
            <person name="Cullen D."/>
            <person name="Grigoriev I.V."/>
            <person name="Hibbett D.S."/>
        </authorList>
    </citation>
    <scope>NUCLEOTIDE SEQUENCE [LARGE SCALE GENOMIC DNA]</scope>
    <source>
        <strain evidence="6 7">ATCC 11539</strain>
    </source>
</reference>
<dbReference type="SMART" id="SM00147">
    <property type="entry name" value="RasGEF"/>
    <property type="match status" value="1"/>
</dbReference>
<evidence type="ECO:0000256" key="1">
    <source>
        <dbReference type="ARBA" id="ARBA00022658"/>
    </source>
</evidence>
<feature type="compositionally biased region" description="Basic and acidic residues" evidence="3">
    <location>
        <begin position="167"/>
        <end position="177"/>
    </location>
</feature>
<dbReference type="AlphaFoldDB" id="S7RNT1"/>
<feature type="domain" description="Ras-GEF" evidence="4">
    <location>
        <begin position="880"/>
        <end position="1108"/>
    </location>
</feature>
<keyword evidence="7" id="KW-1185">Reference proteome</keyword>
<feature type="region of interest" description="Disordered" evidence="3">
    <location>
        <begin position="566"/>
        <end position="594"/>
    </location>
</feature>
<feature type="compositionally biased region" description="Polar residues" evidence="3">
    <location>
        <begin position="201"/>
        <end position="216"/>
    </location>
</feature>
<dbReference type="EMBL" id="KB469303">
    <property type="protein sequence ID" value="EPQ54434.1"/>
    <property type="molecule type" value="Genomic_DNA"/>
</dbReference>
<dbReference type="OrthoDB" id="546434at2759"/>
<dbReference type="PROSITE" id="PS50212">
    <property type="entry name" value="RASGEF_NTER"/>
    <property type="match status" value="1"/>
</dbReference>
<dbReference type="SUPFAM" id="SSF48366">
    <property type="entry name" value="Ras GEF"/>
    <property type="match status" value="1"/>
</dbReference>
<dbReference type="CDD" id="cd06224">
    <property type="entry name" value="REM"/>
    <property type="match status" value="1"/>
</dbReference>
<feature type="domain" description="N-terminal Ras-GEF" evidence="5">
    <location>
        <begin position="690"/>
        <end position="820"/>
    </location>
</feature>
<dbReference type="Gene3D" id="1.20.870.10">
    <property type="entry name" value="Son of sevenless (SoS) protein Chain: S domain 1"/>
    <property type="match status" value="1"/>
</dbReference>
<evidence type="ECO:0000313" key="6">
    <source>
        <dbReference type="EMBL" id="EPQ54434.1"/>
    </source>
</evidence>
<dbReference type="InterPro" id="IPR036964">
    <property type="entry name" value="RASGEF_cat_dom_sf"/>
</dbReference>
<dbReference type="Proteomes" id="UP000030669">
    <property type="component" value="Unassembled WGS sequence"/>
</dbReference>
<feature type="region of interest" description="Disordered" evidence="3">
    <location>
        <begin position="299"/>
        <end position="331"/>
    </location>
</feature>
<evidence type="ECO:0000259" key="5">
    <source>
        <dbReference type="PROSITE" id="PS50212"/>
    </source>
</evidence>
<dbReference type="GeneID" id="19304139"/>
<dbReference type="GO" id="GO:0005886">
    <property type="term" value="C:plasma membrane"/>
    <property type="evidence" value="ECO:0007669"/>
    <property type="project" value="TreeGrafter"/>
</dbReference>
<dbReference type="GO" id="GO:0005085">
    <property type="term" value="F:guanyl-nucleotide exchange factor activity"/>
    <property type="evidence" value="ECO:0007669"/>
    <property type="project" value="UniProtKB-KW"/>
</dbReference>
<dbReference type="eggNOG" id="KOG3417">
    <property type="taxonomic scope" value="Eukaryota"/>
</dbReference>
<evidence type="ECO:0000313" key="7">
    <source>
        <dbReference type="Proteomes" id="UP000030669"/>
    </source>
</evidence>
<dbReference type="InterPro" id="IPR001895">
    <property type="entry name" value="RASGEF_cat_dom"/>
</dbReference>
<feature type="compositionally biased region" description="Polar residues" evidence="3">
    <location>
        <begin position="309"/>
        <end position="318"/>
    </location>
</feature>
<evidence type="ECO:0000256" key="2">
    <source>
        <dbReference type="PROSITE-ProRule" id="PRU00168"/>
    </source>
</evidence>
<proteinExistence type="predicted"/>
<dbReference type="PROSITE" id="PS50009">
    <property type="entry name" value="RASGEF_CAT"/>
    <property type="match status" value="1"/>
</dbReference>
<dbReference type="Pfam" id="PF00618">
    <property type="entry name" value="RasGEF_N"/>
    <property type="match status" value="1"/>
</dbReference>
<dbReference type="OMA" id="TINLECT"/>
<feature type="compositionally biased region" description="Polar residues" evidence="3">
    <location>
        <begin position="575"/>
        <end position="584"/>
    </location>
</feature>
<dbReference type="PANTHER" id="PTHR23113">
    <property type="entry name" value="GUANINE NUCLEOTIDE EXCHANGE FACTOR"/>
    <property type="match status" value="1"/>
</dbReference>
<protein>
    <submittedName>
        <fullName evidence="6">Ras GEF</fullName>
    </submittedName>
</protein>
<organism evidence="6 7">
    <name type="scientific">Gloeophyllum trabeum (strain ATCC 11539 / FP-39264 / Madison 617)</name>
    <name type="common">Brown rot fungus</name>
    <dbReference type="NCBI Taxonomy" id="670483"/>
    <lineage>
        <taxon>Eukaryota</taxon>
        <taxon>Fungi</taxon>
        <taxon>Dikarya</taxon>
        <taxon>Basidiomycota</taxon>
        <taxon>Agaricomycotina</taxon>
        <taxon>Agaricomycetes</taxon>
        <taxon>Gloeophyllales</taxon>
        <taxon>Gloeophyllaceae</taxon>
        <taxon>Gloeophyllum</taxon>
    </lineage>
</organism>
<dbReference type="HOGENOM" id="CLU_282137_0_0_1"/>
<dbReference type="PANTHER" id="PTHR23113:SF368">
    <property type="entry name" value="CELL DIVISION CONTROL PROTEIN 25"/>
    <property type="match status" value="1"/>
</dbReference>
<feature type="compositionally biased region" description="Basic and acidic residues" evidence="3">
    <location>
        <begin position="185"/>
        <end position="200"/>
    </location>
</feature>
<dbReference type="InterPro" id="IPR023578">
    <property type="entry name" value="Ras_GEF_dom_sf"/>
</dbReference>
<evidence type="ECO:0000259" key="4">
    <source>
        <dbReference type="PROSITE" id="PS50009"/>
    </source>
</evidence>
<name>S7RNT1_GLOTA</name>
<dbReference type="InterPro" id="IPR008937">
    <property type="entry name" value="Ras-like_GEF"/>
</dbReference>
<dbReference type="KEGG" id="gtr:GLOTRDRAFT_139024"/>
<sequence>MSNGAGITPPLRLKNRRPSSEETPSTVIGPVQGEKRPPPIPPKDKLRRGQSLQENPKLYPQEQSYVSEAPGNVAFNREGQSRSSVPTPARSEDPRSSLHGSGSRNVLQKRRPSELPPPSSSSRADTKEPQSWYRKAQPDNSVNPYLPKRSNSAKELLRPPGSTSLEDQAHPNPREAARVAARYAMTRDLRRAQSLKEKRSTAPTTAQSTSLDQLAPQNRDKPLPAQPKRHGHRHADSDPGITAATLELLTSDVEPLRRRLDTTPGAYGENRKTVGSIYSQDSAASESVLAVSAQEQSADGHRISHHPSNRASSPTGTIVTGRVEPPEDDAETVRLRRRRYSKHGSDYYTDSHCSVGGGQSPMTPVDPGFNIKSGNLDEVFPSILKPYRLMRALPKDDFESLSRLPALAEVFDGCLTTVIGYLGGVPQEVQATTTYQNALSGLQFSRNMFMAQVGALKTDSVRQSIVTVQSCDDIVSLTEELLDETMRSLRGLLGVVNGVMNEEPGDLDSLLEETADTEPARDDSSVDQDVKVQEGVAGTSTHTLAVPRISVAYASTVTLAVPDDTHQAECDPSAAETQSTTDTLRPSHAKGKMKEERPISLAFTDDMSVISTEAGDEVPALPASVAGWRNKAFGAPLLGLKSSQSTLALKTSKATPNGIRFSLYQFPNLFTADGDIAELAIANGDITLGDDGSVTTATFPALVRVLTSTRDLVDYDFNEIFFLAFRLFSTPTQLYNELVQRYCVKPPPGLAGSELTQWRKKARATKLRVARALHSWAEFYWRAEYDKDITMKLVNFAFGRISKDFRESSKDLVDSLHKCACAPSVYKGRQLQVNVQALEATMNTDMAQERFPGFGGLFAKGHVSNIPETSNIHPFSSPRANQELAEQLTVLESSLYRAVDPFDLLRYSVKKESLPAETRQTIKRVTDCSNALMEWTKQTIRAAETPAQMAEIYEFFALLGTNCVKLRNFQSAMSIWGGLSALRQKELADIMKLVSVTSHNYFASMARLFGHGLKLTDYIEALNRENRPAVPYLGLFANDLVRIYEHPKYSTEPSESGEEMINVLRLRGIARVFREIEKYHVPYKLHANENIQQYLASVLEQYKPDESS</sequence>
<dbReference type="Gene3D" id="1.10.840.10">
    <property type="entry name" value="Ras guanine-nucleotide exchange factors catalytic domain"/>
    <property type="match status" value="1"/>
</dbReference>
<dbReference type="SMART" id="SM00229">
    <property type="entry name" value="RasGEFN"/>
    <property type="match status" value="1"/>
</dbReference>
<accession>S7RNT1</accession>
<evidence type="ECO:0000256" key="3">
    <source>
        <dbReference type="SAM" id="MobiDB-lite"/>
    </source>
</evidence>
<dbReference type="STRING" id="670483.S7RNT1"/>
<keyword evidence="1 2" id="KW-0344">Guanine-nucleotide releasing factor</keyword>
<feature type="region of interest" description="Disordered" evidence="3">
    <location>
        <begin position="1"/>
        <end position="240"/>
    </location>
</feature>
<dbReference type="InterPro" id="IPR000651">
    <property type="entry name" value="Ras-like_Gua-exchang_fac_N"/>
</dbReference>
<gene>
    <name evidence="6" type="ORF">GLOTRDRAFT_139024</name>
</gene>
<dbReference type="Pfam" id="PF00617">
    <property type="entry name" value="RasGEF"/>
    <property type="match status" value="1"/>
</dbReference>